<dbReference type="InterPro" id="IPR025944">
    <property type="entry name" value="Sigma_54_int_dom_CS"/>
</dbReference>
<evidence type="ECO:0000256" key="3">
    <source>
        <dbReference type="ARBA" id="ARBA00023015"/>
    </source>
</evidence>
<sequence length="1060" mass="116712">MLQENTGKSGRLGVAFSASASVFYCLIVIWYVTTFPDIGLRSLLPTQPNEQELLITQFVHDEGDILGPPVQRQDKLLQIARRPANNFLLYVHNLARLRSAQIPPGGVLNPGSDPSELKPELVPELVDISAGVEDKEGSLRRMVELVIRQPNSSVPTLRQRTYVAVKSPQASEFLMTIVWFLCQLGILLVAITALWQRPGDKVVRTFCLMCCASMVAFVGGFHWWILVASPLLNLPFIFCACLLPSVTLHFFCSFPRENIFLKTRRWLAMAVIYGPPMVAAGLIGFTYWAAFALSGASADVGQYSVFQKLAAISSGLASGGTLHFNDAEVCAHLLYVLRYLVYGTIVLSCVYFSLTVFCLSLNLMRTQNPVERRQTFGILIASLIATVPIAYTMYLAFYQKESFALGHAQFPMFVASGLFMVAYAHGMLKHRLILADELLMRGREYFVTSSLVTLATAIVLAIGAVATRVYALPGNSSIPLHLSLFVVLIIAIAFILWARDRIQAVVDQRFFSEKYQIDRTLKQLNRASGYLTDPSALAEITLGTCRDVMDASTASMLVREAKGNLRLIGSDLASKVPASLPPSILPQLDQPELIIRRIPASSRDLLSPVQQLLHDLKAELICLLRGETGVDGMIVLGKRTNGAPYSPEDLAFLQAIGQMTVLALHSSRANQNLSRLNDELKVKVDRIAEQQRQLSLLRAELTSLQHGAGEERLFAEAGGFDRGEIRGNSQQIEAVLEMARKAAASTSTVLIRGESGTGKELLARVVHRNSDRKDKPLITVNCAALAPSLLESELFGHIRGAYTGANSDKEGRFKAADGGTLFLDEIGDISLEVQVKLLRVLQERCFEPVGSNGPVNVDVRMIAATNRNLEAMIETGEFREDLYYRLDVISMTLPPLRDRREDLIELVFSFLNRSVQKTGKTIRQIEPEALAAIEQHRWPGNIRELENMIERAVVLADGDTIMLKDLPAQMTPSTNLALIEDARATPQSWSPDSAVSEAAGTVTTNTVLSGQTSDTNQDSERVRLVTALQSANGNKARAARSLNMPRSTFYSKLKKFGLAD</sequence>
<feature type="transmembrane region" description="Helical" evidence="7">
    <location>
        <begin position="266"/>
        <end position="290"/>
    </location>
</feature>
<feature type="domain" description="Sigma-54 factor interaction" evidence="8">
    <location>
        <begin position="725"/>
        <end position="954"/>
    </location>
</feature>
<dbReference type="Pfam" id="PF00158">
    <property type="entry name" value="Sigma54_activat"/>
    <property type="match status" value="1"/>
</dbReference>
<keyword evidence="7" id="KW-0812">Transmembrane</keyword>
<gene>
    <name evidence="9" type="primary">zraR_8</name>
    <name evidence="9" type="ORF">Fuma_03402</name>
</gene>
<dbReference type="EMBL" id="CP017641">
    <property type="protein sequence ID" value="APZ93784.1"/>
    <property type="molecule type" value="Genomic_DNA"/>
</dbReference>
<dbReference type="RefSeq" id="WP_083732117.1">
    <property type="nucleotide sequence ID" value="NZ_CP017641.1"/>
</dbReference>
<feature type="transmembrane region" description="Helical" evidence="7">
    <location>
        <begin position="478"/>
        <end position="498"/>
    </location>
</feature>
<dbReference type="SUPFAM" id="SSF52540">
    <property type="entry name" value="P-loop containing nucleoside triphosphate hydrolases"/>
    <property type="match status" value="1"/>
</dbReference>
<dbReference type="PANTHER" id="PTHR32071:SF122">
    <property type="entry name" value="SIGMA FACTOR"/>
    <property type="match status" value="1"/>
</dbReference>
<dbReference type="PROSITE" id="PS00676">
    <property type="entry name" value="SIGMA54_INTERACT_2"/>
    <property type="match status" value="1"/>
</dbReference>
<dbReference type="Gene3D" id="1.10.8.60">
    <property type="match status" value="1"/>
</dbReference>
<dbReference type="KEGG" id="fmr:Fuma_03402"/>
<dbReference type="AlphaFoldDB" id="A0A1P8WI99"/>
<keyword evidence="7" id="KW-0472">Membrane</keyword>
<dbReference type="InterPro" id="IPR029016">
    <property type="entry name" value="GAF-like_dom_sf"/>
</dbReference>
<evidence type="ECO:0000256" key="2">
    <source>
        <dbReference type="ARBA" id="ARBA00022840"/>
    </source>
</evidence>
<name>A0A1P8WI99_9PLAN</name>
<dbReference type="Proteomes" id="UP000187735">
    <property type="component" value="Chromosome"/>
</dbReference>
<dbReference type="PANTHER" id="PTHR32071">
    <property type="entry name" value="TRANSCRIPTIONAL REGULATORY PROTEIN"/>
    <property type="match status" value="1"/>
</dbReference>
<dbReference type="InterPro" id="IPR009057">
    <property type="entry name" value="Homeodomain-like_sf"/>
</dbReference>
<keyword evidence="4" id="KW-0238">DNA-binding</keyword>
<dbReference type="PRINTS" id="PR01590">
    <property type="entry name" value="HTHFIS"/>
</dbReference>
<evidence type="ECO:0000256" key="5">
    <source>
        <dbReference type="ARBA" id="ARBA00023163"/>
    </source>
</evidence>
<dbReference type="InterPro" id="IPR025662">
    <property type="entry name" value="Sigma_54_int_dom_ATP-bd_1"/>
</dbReference>
<dbReference type="InterPro" id="IPR027417">
    <property type="entry name" value="P-loop_NTPase"/>
</dbReference>
<evidence type="ECO:0000259" key="8">
    <source>
        <dbReference type="PROSITE" id="PS50045"/>
    </source>
</evidence>
<keyword evidence="10" id="KW-1185">Reference proteome</keyword>
<keyword evidence="6" id="KW-0175">Coiled coil</keyword>
<dbReference type="InterPro" id="IPR003593">
    <property type="entry name" value="AAA+_ATPase"/>
</dbReference>
<dbReference type="Gene3D" id="3.30.450.40">
    <property type="match status" value="1"/>
</dbReference>
<organism evidence="9 10">
    <name type="scientific">Fuerstiella marisgermanici</name>
    <dbReference type="NCBI Taxonomy" id="1891926"/>
    <lineage>
        <taxon>Bacteria</taxon>
        <taxon>Pseudomonadati</taxon>
        <taxon>Planctomycetota</taxon>
        <taxon>Planctomycetia</taxon>
        <taxon>Planctomycetales</taxon>
        <taxon>Planctomycetaceae</taxon>
        <taxon>Fuerstiella</taxon>
    </lineage>
</organism>
<keyword evidence="5" id="KW-0804">Transcription</keyword>
<keyword evidence="1" id="KW-0547">Nucleotide-binding</keyword>
<evidence type="ECO:0000313" key="9">
    <source>
        <dbReference type="EMBL" id="APZ93784.1"/>
    </source>
</evidence>
<dbReference type="Gene3D" id="1.10.10.60">
    <property type="entry name" value="Homeodomain-like"/>
    <property type="match status" value="1"/>
</dbReference>
<dbReference type="FunFam" id="3.40.50.300:FF:000006">
    <property type="entry name" value="DNA-binding transcriptional regulator NtrC"/>
    <property type="match status" value="1"/>
</dbReference>
<dbReference type="STRING" id="1891926.Fuma_03402"/>
<dbReference type="Pfam" id="PF25601">
    <property type="entry name" value="AAA_lid_14"/>
    <property type="match status" value="1"/>
</dbReference>
<feature type="transmembrane region" description="Helical" evidence="7">
    <location>
        <begin position="403"/>
        <end position="424"/>
    </location>
</feature>
<feature type="transmembrane region" description="Helical" evidence="7">
    <location>
        <begin position="12"/>
        <end position="33"/>
    </location>
</feature>
<feature type="transmembrane region" description="Helical" evidence="7">
    <location>
        <begin position="173"/>
        <end position="194"/>
    </location>
</feature>
<dbReference type="InterPro" id="IPR058031">
    <property type="entry name" value="AAA_lid_NorR"/>
</dbReference>
<dbReference type="Pfam" id="PF02954">
    <property type="entry name" value="HTH_8"/>
    <property type="match status" value="1"/>
</dbReference>
<dbReference type="GO" id="GO:0043565">
    <property type="term" value="F:sequence-specific DNA binding"/>
    <property type="evidence" value="ECO:0007669"/>
    <property type="project" value="InterPro"/>
</dbReference>
<dbReference type="InterPro" id="IPR002078">
    <property type="entry name" value="Sigma_54_int"/>
</dbReference>
<evidence type="ECO:0000256" key="7">
    <source>
        <dbReference type="SAM" id="Phobius"/>
    </source>
</evidence>
<evidence type="ECO:0000256" key="6">
    <source>
        <dbReference type="SAM" id="Coils"/>
    </source>
</evidence>
<feature type="transmembrane region" description="Helical" evidence="7">
    <location>
        <begin position="445"/>
        <end position="466"/>
    </location>
</feature>
<keyword evidence="3" id="KW-0805">Transcription regulation</keyword>
<dbReference type="PROSITE" id="PS00675">
    <property type="entry name" value="SIGMA54_INTERACT_1"/>
    <property type="match status" value="1"/>
</dbReference>
<dbReference type="PROSITE" id="PS00688">
    <property type="entry name" value="SIGMA54_INTERACT_3"/>
    <property type="match status" value="1"/>
</dbReference>
<protein>
    <submittedName>
        <fullName evidence="9">Transcriptional regulatory protein ZraR</fullName>
    </submittedName>
</protein>
<dbReference type="OrthoDB" id="9807827at2"/>
<dbReference type="SUPFAM" id="SSF55781">
    <property type="entry name" value="GAF domain-like"/>
    <property type="match status" value="1"/>
</dbReference>
<dbReference type="GO" id="GO:0006355">
    <property type="term" value="P:regulation of DNA-templated transcription"/>
    <property type="evidence" value="ECO:0007669"/>
    <property type="project" value="InterPro"/>
</dbReference>
<feature type="transmembrane region" description="Helical" evidence="7">
    <location>
        <begin position="206"/>
        <end position="226"/>
    </location>
</feature>
<dbReference type="Gene3D" id="3.40.50.300">
    <property type="entry name" value="P-loop containing nucleotide triphosphate hydrolases"/>
    <property type="match status" value="1"/>
</dbReference>
<evidence type="ECO:0000256" key="4">
    <source>
        <dbReference type="ARBA" id="ARBA00023125"/>
    </source>
</evidence>
<dbReference type="PROSITE" id="PS50045">
    <property type="entry name" value="SIGMA54_INTERACT_4"/>
    <property type="match status" value="1"/>
</dbReference>
<evidence type="ECO:0000313" key="10">
    <source>
        <dbReference type="Proteomes" id="UP000187735"/>
    </source>
</evidence>
<evidence type="ECO:0000256" key="1">
    <source>
        <dbReference type="ARBA" id="ARBA00022741"/>
    </source>
</evidence>
<dbReference type="InterPro" id="IPR025943">
    <property type="entry name" value="Sigma_54_int_dom_ATP-bd_2"/>
</dbReference>
<feature type="transmembrane region" description="Helical" evidence="7">
    <location>
        <begin position="376"/>
        <end position="397"/>
    </location>
</feature>
<keyword evidence="2" id="KW-0067">ATP-binding</keyword>
<dbReference type="InterPro" id="IPR002197">
    <property type="entry name" value="HTH_Fis"/>
</dbReference>
<reference evidence="9 10" key="1">
    <citation type="journal article" date="2016" name="Front. Microbiol.">
        <title>Fuerstia marisgermanicae gen. nov., sp. nov., an Unusual Member of the Phylum Planctomycetes from the German Wadden Sea.</title>
        <authorList>
            <person name="Kohn T."/>
            <person name="Heuer A."/>
            <person name="Jogler M."/>
            <person name="Vollmers J."/>
            <person name="Boedeker C."/>
            <person name="Bunk B."/>
            <person name="Rast P."/>
            <person name="Borchert D."/>
            <person name="Glockner I."/>
            <person name="Freese H.M."/>
            <person name="Klenk H.P."/>
            <person name="Overmann J."/>
            <person name="Kaster A.K."/>
            <person name="Rohde M."/>
            <person name="Wiegand S."/>
            <person name="Jogler C."/>
        </authorList>
    </citation>
    <scope>NUCLEOTIDE SEQUENCE [LARGE SCALE GENOMIC DNA]</scope>
    <source>
        <strain evidence="9 10">NH11</strain>
    </source>
</reference>
<dbReference type="CDD" id="cd00009">
    <property type="entry name" value="AAA"/>
    <property type="match status" value="1"/>
</dbReference>
<feature type="transmembrane region" description="Helical" evidence="7">
    <location>
        <begin position="339"/>
        <end position="364"/>
    </location>
</feature>
<dbReference type="SUPFAM" id="SSF46689">
    <property type="entry name" value="Homeodomain-like"/>
    <property type="match status" value="1"/>
</dbReference>
<dbReference type="GO" id="GO:0005524">
    <property type="term" value="F:ATP binding"/>
    <property type="evidence" value="ECO:0007669"/>
    <property type="project" value="UniProtKB-KW"/>
</dbReference>
<feature type="transmembrane region" description="Helical" evidence="7">
    <location>
        <begin position="232"/>
        <end position="254"/>
    </location>
</feature>
<keyword evidence="7" id="KW-1133">Transmembrane helix</keyword>
<dbReference type="SMART" id="SM00382">
    <property type="entry name" value="AAA"/>
    <property type="match status" value="1"/>
</dbReference>
<proteinExistence type="predicted"/>
<accession>A0A1P8WI99</accession>
<feature type="coiled-coil region" evidence="6">
    <location>
        <begin position="670"/>
        <end position="707"/>
    </location>
</feature>